<dbReference type="GeneID" id="110070956"/>
<evidence type="ECO:0000313" key="8">
    <source>
        <dbReference type="RefSeq" id="XP_072836201.1"/>
    </source>
</evidence>
<proteinExistence type="inferred from homology"/>
<dbReference type="InterPro" id="IPR030385">
    <property type="entry name" value="G_IRG_dom"/>
</dbReference>
<name>A0ABM5ESS5_9SAUR</name>
<comment type="similarity">
    <text evidence="1">Belongs to the TRAFAC class dynamin-like GTPase superfamily. IRG family.</text>
</comment>
<dbReference type="InterPro" id="IPR051515">
    <property type="entry name" value="IRG"/>
</dbReference>
<dbReference type="InterPro" id="IPR007743">
    <property type="entry name" value="Immunity-related_GTPase-like"/>
</dbReference>
<dbReference type="SUPFAM" id="SSF52540">
    <property type="entry name" value="P-loop containing nucleoside triphosphate hydrolases"/>
    <property type="match status" value="1"/>
</dbReference>
<keyword evidence="2" id="KW-0547">Nucleotide-binding</keyword>
<evidence type="ECO:0000256" key="1">
    <source>
        <dbReference type="ARBA" id="ARBA00005429"/>
    </source>
</evidence>
<sequence>MGSAISIPAVFDELRELKVSLAGKTLSDVAAEIQREMDLLENTVLDIAITGETGVGKSSLINALRGVDDGEKDAAETGVTQRTMNPERYSYPGFSKISIWDLPGIATTDFRPEDYLEKVNFTRYDFFIVVIAERFTLSYNKLIHEILKMKKKCYYILSKVDSSLLAEQRKPNFNEEKTLLEIRNYCCSQLEAAGQPLGRVFLISSWHPDRYDFPSLMESLENELSHLKRHALILAMPAFSRENLRKKKAAIEGLIWKISLVSCCVGATPVPGLSFACNVAMLMKVMRDFCLAFGLDEDSLRSLAKRVDKSVDIFKSAIEKSPLADDITTTYVIGCFSKSLVCRTLTLLELALDIVPVVSSLTGGGLSFVTTFYLLKSFLKDLEEDAENVYAKAAEPSDSEREMQYLA</sequence>
<organism evidence="6 8">
    <name type="scientific">Pogona vitticeps</name>
    <name type="common">central bearded dragon</name>
    <dbReference type="NCBI Taxonomy" id="103695"/>
    <lineage>
        <taxon>Eukaryota</taxon>
        <taxon>Metazoa</taxon>
        <taxon>Chordata</taxon>
        <taxon>Craniata</taxon>
        <taxon>Vertebrata</taxon>
        <taxon>Euteleostomi</taxon>
        <taxon>Lepidosauria</taxon>
        <taxon>Squamata</taxon>
        <taxon>Bifurcata</taxon>
        <taxon>Unidentata</taxon>
        <taxon>Episquamata</taxon>
        <taxon>Toxicofera</taxon>
        <taxon>Iguania</taxon>
        <taxon>Acrodonta</taxon>
        <taxon>Agamidae</taxon>
        <taxon>Amphibolurinae</taxon>
        <taxon>Pogona</taxon>
    </lineage>
</organism>
<dbReference type="Pfam" id="PF05049">
    <property type="entry name" value="IIGP"/>
    <property type="match status" value="1"/>
</dbReference>
<dbReference type="Proteomes" id="UP001652642">
    <property type="component" value="Chromosome 9"/>
</dbReference>
<evidence type="ECO:0000313" key="7">
    <source>
        <dbReference type="RefSeq" id="XP_072836200.1"/>
    </source>
</evidence>
<reference evidence="7 8" key="1">
    <citation type="submission" date="2025-05" db="UniProtKB">
        <authorList>
            <consortium name="RefSeq"/>
        </authorList>
    </citation>
    <scope>IDENTIFICATION</scope>
</reference>
<keyword evidence="4" id="KW-0342">GTP-binding</keyword>
<gene>
    <name evidence="7 8" type="primary">LOC110070956</name>
</gene>
<protein>
    <submittedName>
        <fullName evidence="7 8">Interferon-inducible GTPase 5-like</fullName>
    </submittedName>
</protein>
<dbReference type="RefSeq" id="XP_072836200.1">
    <property type="nucleotide sequence ID" value="XM_072980099.1"/>
</dbReference>
<feature type="domain" description="IRG-type G" evidence="5">
    <location>
        <begin position="43"/>
        <end position="223"/>
    </location>
</feature>
<evidence type="ECO:0000256" key="2">
    <source>
        <dbReference type="ARBA" id="ARBA00022741"/>
    </source>
</evidence>
<dbReference type="PROSITE" id="PS51716">
    <property type="entry name" value="G_IRG"/>
    <property type="match status" value="1"/>
</dbReference>
<evidence type="ECO:0000259" key="5">
    <source>
        <dbReference type="PROSITE" id="PS51716"/>
    </source>
</evidence>
<dbReference type="Gene3D" id="3.40.50.300">
    <property type="entry name" value="P-loop containing nucleotide triphosphate hydrolases"/>
    <property type="match status" value="1"/>
</dbReference>
<keyword evidence="6" id="KW-1185">Reference proteome</keyword>
<evidence type="ECO:0000256" key="3">
    <source>
        <dbReference type="ARBA" id="ARBA00022801"/>
    </source>
</evidence>
<accession>A0ABM5ESS5</accession>
<dbReference type="PANTHER" id="PTHR32341:SF17">
    <property type="entry name" value="IRG-TYPE G DOMAIN-CONTAINING PROTEIN"/>
    <property type="match status" value="1"/>
</dbReference>
<evidence type="ECO:0000313" key="6">
    <source>
        <dbReference type="Proteomes" id="UP001652642"/>
    </source>
</evidence>
<keyword evidence="3" id="KW-0378">Hydrolase</keyword>
<dbReference type="InterPro" id="IPR027417">
    <property type="entry name" value="P-loop_NTPase"/>
</dbReference>
<dbReference type="PANTHER" id="PTHR32341">
    <property type="entry name" value="INTERFERON-INDUCIBLE GTPASE"/>
    <property type="match status" value="1"/>
</dbReference>
<evidence type="ECO:0000256" key="4">
    <source>
        <dbReference type="ARBA" id="ARBA00023134"/>
    </source>
</evidence>
<dbReference type="RefSeq" id="XP_072836201.1">
    <property type="nucleotide sequence ID" value="XM_072980100.1"/>
</dbReference>